<evidence type="ECO:0000256" key="1">
    <source>
        <dbReference type="ARBA" id="ARBA00023125"/>
    </source>
</evidence>
<name>A0A4Y7SJB6_COPMI</name>
<dbReference type="SUPFAM" id="SSF56349">
    <property type="entry name" value="DNA breaking-rejoining enzymes"/>
    <property type="match status" value="1"/>
</dbReference>
<dbReference type="GO" id="GO:0003677">
    <property type="term" value="F:DNA binding"/>
    <property type="evidence" value="ECO:0007669"/>
    <property type="project" value="UniProtKB-KW"/>
</dbReference>
<accession>A0A4Y7SJB6</accession>
<keyword evidence="1" id="KW-0238">DNA-binding</keyword>
<dbReference type="InterPro" id="IPR011010">
    <property type="entry name" value="DNA_brk_join_enz"/>
</dbReference>
<dbReference type="STRING" id="71717.A0A4Y7SJB6"/>
<keyword evidence="2" id="KW-0233">DNA recombination</keyword>
<organism evidence="3 4">
    <name type="scientific">Coprinellus micaceus</name>
    <name type="common">Glistening ink-cap mushroom</name>
    <name type="synonym">Coprinus micaceus</name>
    <dbReference type="NCBI Taxonomy" id="71717"/>
    <lineage>
        <taxon>Eukaryota</taxon>
        <taxon>Fungi</taxon>
        <taxon>Dikarya</taxon>
        <taxon>Basidiomycota</taxon>
        <taxon>Agaricomycotina</taxon>
        <taxon>Agaricomycetes</taxon>
        <taxon>Agaricomycetidae</taxon>
        <taxon>Agaricales</taxon>
        <taxon>Agaricineae</taxon>
        <taxon>Psathyrellaceae</taxon>
        <taxon>Coprinellus</taxon>
    </lineage>
</organism>
<dbReference type="GO" id="GO:0015074">
    <property type="term" value="P:DNA integration"/>
    <property type="evidence" value="ECO:0007669"/>
    <property type="project" value="InterPro"/>
</dbReference>
<dbReference type="EMBL" id="QPFP01000101">
    <property type="protein sequence ID" value="TEB21851.1"/>
    <property type="molecule type" value="Genomic_DNA"/>
</dbReference>
<evidence type="ECO:0000256" key="2">
    <source>
        <dbReference type="ARBA" id="ARBA00023172"/>
    </source>
</evidence>
<dbReference type="InterPro" id="IPR013762">
    <property type="entry name" value="Integrase-like_cat_sf"/>
</dbReference>
<reference evidence="3 4" key="1">
    <citation type="journal article" date="2019" name="Nat. Ecol. Evol.">
        <title>Megaphylogeny resolves global patterns of mushroom evolution.</title>
        <authorList>
            <person name="Varga T."/>
            <person name="Krizsan K."/>
            <person name="Foldi C."/>
            <person name="Dima B."/>
            <person name="Sanchez-Garcia M."/>
            <person name="Sanchez-Ramirez S."/>
            <person name="Szollosi G.J."/>
            <person name="Szarkandi J.G."/>
            <person name="Papp V."/>
            <person name="Albert L."/>
            <person name="Andreopoulos W."/>
            <person name="Angelini C."/>
            <person name="Antonin V."/>
            <person name="Barry K.W."/>
            <person name="Bougher N.L."/>
            <person name="Buchanan P."/>
            <person name="Buyck B."/>
            <person name="Bense V."/>
            <person name="Catcheside P."/>
            <person name="Chovatia M."/>
            <person name="Cooper J."/>
            <person name="Damon W."/>
            <person name="Desjardin D."/>
            <person name="Finy P."/>
            <person name="Geml J."/>
            <person name="Haridas S."/>
            <person name="Hughes K."/>
            <person name="Justo A."/>
            <person name="Karasinski D."/>
            <person name="Kautmanova I."/>
            <person name="Kiss B."/>
            <person name="Kocsube S."/>
            <person name="Kotiranta H."/>
            <person name="LaButti K.M."/>
            <person name="Lechner B.E."/>
            <person name="Liimatainen K."/>
            <person name="Lipzen A."/>
            <person name="Lukacs Z."/>
            <person name="Mihaltcheva S."/>
            <person name="Morgado L.N."/>
            <person name="Niskanen T."/>
            <person name="Noordeloos M.E."/>
            <person name="Ohm R.A."/>
            <person name="Ortiz-Santana B."/>
            <person name="Ovrebo C."/>
            <person name="Racz N."/>
            <person name="Riley R."/>
            <person name="Savchenko A."/>
            <person name="Shiryaev A."/>
            <person name="Soop K."/>
            <person name="Spirin V."/>
            <person name="Szebenyi C."/>
            <person name="Tomsovsky M."/>
            <person name="Tulloss R.E."/>
            <person name="Uehling J."/>
            <person name="Grigoriev I.V."/>
            <person name="Vagvolgyi C."/>
            <person name="Papp T."/>
            <person name="Martin F.M."/>
            <person name="Miettinen O."/>
            <person name="Hibbett D.S."/>
            <person name="Nagy L.G."/>
        </authorList>
    </citation>
    <scope>NUCLEOTIDE SEQUENCE [LARGE SCALE GENOMIC DNA]</scope>
    <source>
        <strain evidence="3 4">FP101781</strain>
    </source>
</reference>
<keyword evidence="4" id="KW-1185">Reference proteome</keyword>
<evidence type="ECO:0000313" key="3">
    <source>
        <dbReference type="EMBL" id="TEB21851.1"/>
    </source>
</evidence>
<evidence type="ECO:0008006" key="5">
    <source>
        <dbReference type="Google" id="ProtNLM"/>
    </source>
</evidence>
<dbReference type="PANTHER" id="PTHR34605">
    <property type="entry name" value="PHAGE_INTEGRASE DOMAIN-CONTAINING PROTEIN"/>
    <property type="match status" value="1"/>
</dbReference>
<evidence type="ECO:0000313" key="4">
    <source>
        <dbReference type="Proteomes" id="UP000298030"/>
    </source>
</evidence>
<proteinExistence type="predicted"/>
<dbReference type="Gene3D" id="1.10.150.130">
    <property type="match status" value="1"/>
</dbReference>
<gene>
    <name evidence="3" type="ORF">FA13DRAFT_1642139</name>
</gene>
<protein>
    <recommendedName>
        <fullName evidence="5">DNA breaking-rejoining enzyme</fullName>
    </recommendedName>
</protein>
<dbReference type="AlphaFoldDB" id="A0A4Y7SJB6"/>
<sequence>MARTPLLSARRPHVLCRDRLQYWIPIYTRNKLDEEGRPVNLRRSDLERIIDVITEAWAEGTRETYGSGLLTFHVFCDLRGITEGQRAPASPVLVQAFVADLAGTYAAATIRNYVLGVRAWHILHGVRWDMRQEELEAMLKAANTLAPPSSRKKKRQPYTVAYISELRCGLDLSGNTPLHTAVFACLTTTFYSAARLGEFTVKTLTGANAFNPAIHVKPADVREEKDPNGLESTVFAIPRTKTAQNGEEISWSRQDGVTDPQAALKSHMDVNAPPATGPLFAYKDKNKMKALTKTKFIEVVHATARSVGLEPLQGHGIRIGSTLEYLLRGVPFDVMKVKGRWASDAFQTYLRKHAQILAPYMQARSREHEQFVRVVMPRVRR</sequence>
<dbReference type="OrthoDB" id="2678913at2759"/>
<dbReference type="InterPro" id="IPR010998">
    <property type="entry name" value="Integrase_recombinase_N"/>
</dbReference>
<dbReference type="GO" id="GO:0006310">
    <property type="term" value="P:DNA recombination"/>
    <property type="evidence" value="ECO:0007669"/>
    <property type="project" value="UniProtKB-KW"/>
</dbReference>
<dbReference type="Gene3D" id="1.10.443.10">
    <property type="entry name" value="Intergrase catalytic core"/>
    <property type="match status" value="1"/>
</dbReference>
<dbReference type="PANTHER" id="PTHR34605:SF4">
    <property type="entry name" value="DNA ADENINE METHYLTRANSFERASE"/>
    <property type="match status" value="1"/>
</dbReference>
<dbReference type="InterPro" id="IPR052925">
    <property type="entry name" value="Phage_Integrase-like_Recomb"/>
</dbReference>
<comment type="caution">
    <text evidence="3">The sequence shown here is derived from an EMBL/GenBank/DDBJ whole genome shotgun (WGS) entry which is preliminary data.</text>
</comment>
<dbReference type="Proteomes" id="UP000298030">
    <property type="component" value="Unassembled WGS sequence"/>
</dbReference>
<dbReference type="SUPFAM" id="SSF47823">
    <property type="entry name" value="lambda integrase-like, N-terminal domain"/>
    <property type="match status" value="1"/>
</dbReference>